<sequence>MVFKAATFHGMELYLENEQARRSALESAVANALAVAGGIDASDVTVTAAGQEIRLDGSVATYQEVKRATAVAESIPGVRLVRNRIAVG</sequence>
<dbReference type="EMBL" id="FMAC01000004">
    <property type="protein sequence ID" value="SCB23580.1"/>
    <property type="molecule type" value="Genomic_DNA"/>
</dbReference>
<keyword evidence="3" id="KW-1185">Reference proteome</keyword>
<dbReference type="OrthoDB" id="8278243at2"/>
<dbReference type="InterPro" id="IPR007055">
    <property type="entry name" value="BON_dom"/>
</dbReference>
<dbReference type="Pfam" id="PF04972">
    <property type="entry name" value="BON"/>
    <property type="match status" value="1"/>
</dbReference>
<protein>
    <submittedName>
        <fullName evidence="2">BON domain-containing protein</fullName>
    </submittedName>
</protein>
<dbReference type="RefSeq" id="WP_075853728.1">
    <property type="nucleotide sequence ID" value="NZ_FMAC01000004.1"/>
</dbReference>
<dbReference type="Gene3D" id="3.30.1340.30">
    <property type="match status" value="1"/>
</dbReference>
<proteinExistence type="predicted"/>
<accession>A0A1C3V6Z5</accession>
<dbReference type="PROSITE" id="PS50914">
    <property type="entry name" value="BON"/>
    <property type="match status" value="1"/>
</dbReference>
<dbReference type="STRING" id="52131.GA0061100_104520"/>
<dbReference type="AlphaFoldDB" id="A0A1C3V6Z5"/>
<reference evidence="3" key="1">
    <citation type="submission" date="2016-08" db="EMBL/GenBank/DDBJ databases">
        <authorList>
            <person name="Varghese N."/>
            <person name="Submissions Spin"/>
        </authorList>
    </citation>
    <scope>NUCLEOTIDE SEQUENCE [LARGE SCALE GENOMIC DNA]</scope>
    <source>
        <strain evidence="3">CCBAU 57015</strain>
    </source>
</reference>
<evidence type="ECO:0000313" key="2">
    <source>
        <dbReference type="EMBL" id="SCB23580.1"/>
    </source>
</evidence>
<name>A0A1C3V6Z5_9HYPH</name>
<evidence type="ECO:0000259" key="1">
    <source>
        <dbReference type="PROSITE" id="PS50914"/>
    </source>
</evidence>
<evidence type="ECO:0000313" key="3">
    <source>
        <dbReference type="Proteomes" id="UP000186228"/>
    </source>
</evidence>
<organism evidence="2 3">
    <name type="scientific">Rhizobium hainanense</name>
    <dbReference type="NCBI Taxonomy" id="52131"/>
    <lineage>
        <taxon>Bacteria</taxon>
        <taxon>Pseudomonadati</taxon>
        <taxon>Pseudomonadota</taxon>
        <taxon>Alphaproteobacteria</taxon>
        <taxon>Hyphomicrobiales</taxon>
        <taxon>Rhizobiaceae</taxon>
        <taxon>Rhizobium/Agrobacterium group</taxon>
        <taxon>Rhizobium</taxon>
    </lineage>
</organism>
<feature type="domain" description="BON" evidence="1">
    <location>
        <begin position="21"/>
        <end position="88"/>
    </location>
</feature>
<dbReference type="Proteomes" id="UP000186228">
    <property type="component" value="Unassembled WGS sequence"/>
</dbReference>
<gene>
    <name evidence="2" type="ORF">GA0061100_104520</name>
</gene>